<proteinExistence type="predicted"/>
<sequence>MASQLIEEQRKGAEVHAGHDLCEEKMKQLLAELGLPRGLLPLEEIQEFGHNRSSGFVWAIQKKKKNHTFEKIKQVTSYAAEVTAFVDGRKLKKVNGIKAREMLIWVSIVEVGINDSAPDKVVFLSSAGLSKTFPASAFE</sequence>
<keyword evidence="2" id="KW-1185">Reference proteome</keyword>
<comment type="caution">
    <text evidence="1">The sequence shown here is derived from an EMBL/GenBank/DDBJ whole genome shotgun (WGS) entry which is preliminary data.</text>
</comment>
<protein>
    <submittedName>
        <fullName evidence="1">Uncharacterized protein</fullName>
    </submittedName>
</protein>
<gene>
    <name evidence="1" type="ORF">ZIOFF_006949</name>
</gene>
<reference evidence="1 2" key="1">
    <citation type="submission" date="2020-08" db="EMBL/GenBank/DDBJ databases">
        <title>Plant Genome Project.</title>
        <authorList>
            <person name="Zhang R.-G."/>
        </authorList>
    </citation>
    <scope>NUCLEOTIDE SEQUENCE [LARGE SCALE GENOMIC DNA]</scope>
    <source>
        <tissue evidence="1">Rhizome</tissue>
    </source>
</reference>
<organism evidence="1 2">
    <name type="scientific">Zingiber officinale</name>
    <name type="common">Ginger</name>
    <name type="synonym">Amomum zingiber</name>
    <dbReference type="NCBI Taxonomy" id="94328"/>
    <lineage>
        <taxon>Eukaryota</taxon>
        <taxon>Viridiplantae</taxon>
        <taxon>Streptophyta</taxon>
        <taxon>Embryophyta</taxon>
        <taxon>Tracheophyta</taxon>
        <taxon>Spermatophyta</taxon>
        <taxon>Magnoliopsida</taxon>
        <taxon>Liliopsida</taxon>
        <taxon>Zingiberales</taxon>
        <taxon>Zingiberaceae</taxon>
        <taxon>Zingiber</taxon>
    </lineage>
</organism>
<dbReference type="AlphaFoldDB" id="A0A8J5HPA5"/>
<name>A0A8J5HPA5_ZINOF</name>
<dbReference type="EMBL" id="JACMSC010000002">
    <property type="protein sequence ID" value="KAG6533088.1"/>
    <property type="molecule type" value="Genomic_DNA"/>
</dbReference>
<evidence type="ECO:0000313" key="2">
    <source>
        <dbReference type="Proteomes" id="UP000734854"/>
    </source>
</evidence>
<dbReference type="PANTHER" id="PTHR31676">
    <property type="entry name" value="T31J12.3 PROTEIN-RELATED"/>
    <property type="match status" value="1"/>
</dbReference>
<dbReference type="Proteomes" id="UP000734854">
    <property type="component" value="Unassembled WGS sequence"/>
</dbReference>
<dbReference type="PANTHER" id="PTHR31676:SF191">
    <property type="entry name" value="OS07G0120650 PROTEIN"/>
    <property type="match status" value="1"/>
</dbReference>
<dbReference type="InterPro" id="IPR007493">
    <property type="entry name" value="DUF538"/>
</dbReference>
<dbReference type="Pfam" id="PF04398">
    <property type="entry name" value="DUF538"/>
    <property type="match status" value="1"/>
</dbReference>
<evidence type="ECO:0000313" key="1">
    <source>
        <dbReference type="EMBL" id="KAG6533088.1"/>
    </source>
</evidence>
<accession>A0A8J5HPA5</accession>